<dbReference type="InterPro" id="IPR029026">
    <property type="entry name" value="tRNA_m1G_MTases_N"/>
</dbReference>
<evidence type="ECO:0000259" key="3">
    <source>
        <dbReference type="SMART" id="SM00967"/>
    </source>
</evidence>
<dbReference type="InterPro" id="IPR004441">
    <property type="entry name" value="rRNA_MeTrfase_TrmH"/>
</dbReference>
<dbReference type="EMBL" id="CP029077">
    <property type="protein sequence ID" value="QED23647.1"/>
    <property type="molecule type" value="Genomic_DNA"/>
</dbReference>
<dbReference type="GO" id="GO:0032259">
    <property type="term" value="P:methylation"/>
    <property type="evidence" value="ECO:0007669"/>
    <property type="project" value="UniProtKB-KW"/>
</dbReference>
<proteinExistence type="predicted"/>
<dbReference type="GO" id="GO:0006396">
    <property type="term" value="P:RNA processing"/>
    <property type="evidence" value="ECO:0007669"/>
    <property type="project" value="InterPro"/>
</dbReference>
<dbReference type="Pfam" id="PF08032">
    <property type="entry name" value="SpoU_sub_bind"/>
    <property type="match status" value="1"/>
</dbReference>
<dbReference type="InterPro" id="IPR029028">
    <property type="entry name" value="Alpha/beta_knot_MTases"/>
</dbReference>
<protein>
    <submittedName>
        <fullName evidence="4">23S rRNA (Guanosine(2251)-2'-O)-methyltransferase RlmB</fullName>
    </submittedName>
</protein>
<reference evidence="4 5" key="1">
    <citation type="journal article" date="2019" name="ISME J.">
        <title>Deianiraea, an extracellular bacterium associated with the ciliate Paramecium, suggests an alternative scenario for the evolution of Rickettsiales.</title>
        <authorList>
            <person name="Castelli M."/>
            <person name="Sabaneyeva E."/>
            <person name="Lanzoni O."/>
            <person name="Lebedeva N."/>
            <person name="Floriano A.M."/>
            <person name="Gaiarsa S."/>
            <person name="Benken K."/>
            <person name="Modeo L."/>
            <person name="Bandi C."/>
            <person name="Potekhin A."/>
            <person name="Sassera D."/>
            <person name="Petroni G."/>
        </authorList>
    </citation>
    <scope>NUCLEOTIDE SEQUENCE [LARGE SCALE GENOMIC DNA]</scope>
    <source>
        <strain evidence="4">CyL4-1</strain>
    </source>
</reference>
<keyword evidence="5" id="KW-1185">Reference proteome</keyword>
<evidence type="ECO:0000256" key="2">
    <source>
        <dbReference type="ARBA" id="ARBA00022679"/>
    </source>
</evidence>
<dbReference type="OrthoDB" id="9785673at2"/>
<dbReference type="Pfam" id="PF00588">
    <property type="entry name" value="SpoU_methylase"/>
    <property type="match status" value="1"/>
</dbReference>
<dbReference type="PANTHER" id="PTHR46429">
    <property type="entry name" value="23S RRNA (GUANOSINE-2'-O-)-METHYLTRANSFERASE RLMB"/>
    <property type="match status" value="1"/>
</dbReference>
<dbReference type="GO" id="GO:0008173">
    <property type="term" value="F:RNA methyltransferase activity"/>
    <property type="evidence" value="ECO:0007669"/>
    <property type="project" value="InterPro"/>
</dbReference>
<keyword evidence="2 4" id="KW-0808">Transferase</keyword>
<dbReference type="CDD" id="cd18103">
    <property type="entry name" value="SpoU-like_RlmB"/>
    <property type="match status" value="1"/>
</dbReference>
<accession>A0A5B8XJ60</accession>
<dbReference type="InterPro" id="IPR029064">
    <property type="entry name" value="Ribosomal_eL30-like_sf"/>
</dbReference>
<keyword evidence="1 4" id="KW-0489">Methyltransferase</keyword>
<dbReference type="PANTHER" id="PTHR46429:SF1">
    <property type="entry name" value="23S RRNA (GUANOSINE-2'-O-)-METHYLTRANSFERASE RLMB"/>
    <property type="match status" value="1"/>
</dbReference>
<dbReference type="InterPro" id="IPR013123">
    <property type="entry name" value="SpoU_subst-bd"/>
</dbReference>
<dbReference type="GO" id="GO:0003723">
    <property type="term" value="F:RNA binding"/>
    <property type="evidence" value="ECO:0007669"/>
    <property type="project" value="InterPro"/>
</dbReference>
<organism evidence="4 5">
    <name type="scientific">Candidatus Deianiraea vastatrix</name>
    <dbReference type="NCBI Taxonomy" id="2163644"/>
    <lineage>
        <taxon>Bacteria</taxon>
        <taxon>Pseudomonadati</taxon>
        <taxon>Pseudomonadota</taxon>
        <taxon>Alphaproteobacteria</taxon>
        <taxon>Rickettsiales</taxon>
        <taxon>Candidatus Deianiraeaceae</taxon>
        <taxon>Candidatus Deianiraea</taxon>
    </lineage>
</organism>
<gene>
    <name evidence="4" type="ORF">Deia_00860</name>
</gene>
<name>A0A5B8XJ60_9RICK</name>
<dbReference type="Gene3D" id="3.40.1280.10">
    <property type="match status" value="1"/>
</dbReference>
<dbReference type="NCBIfam" id="TIGR00186">
    <property type="entry name" value="rRNA_methyl_3"/>
    <property type="match status" value="1"/>
</dbReference>
<dbReference type="SUPFAM" id="SSF55315">
    <property type="entry name" value="L30e-like"/>
    <property type="match status" value="1"/>
</dbReference>
<dbReference type="Gene3D" id="3.30.1330.30">
    <property type="match status" value="1"/>
</dbReference>
<evidence type="ECO:0000313" key="4">
    <source>
        <dbReference type="EMBL" id="QED23647.1"/>
    </source>
</evidence>
<dbReference type="Proteomes" id="UP000321934">
    <property type="component" value="Chromosome"/>
</dbReference>
<dbReference type="InterPro" id="IPR001537">
    <property type="entry name" value="SpoU_MeTrfase"/>
</dbReference>
<feature type="domain" description="RNA 2-O ribose methyltransferase substrate binding" evidence="3">
    <location>
        <begin position="15"/>
        <end position="85"/>
    </location>
</feature>
<dbReference type="AlphaFoldDB" id="A0A5B8XJ60"/>
<sequence>MKKIHNDKHKKNFHIVYGKHAIQAVLQNDNRIIYKLYIQSDLKDKIQITKNIKIEYVSKDTLSKMCKDGDKHQGYLAHVSSLIESLKLEDYIDIFSRQNKASIVILDQINDPHNLGAILRSARCFNIDLVIITKYNMPEINASVIRSSAGMSEYVNILTVTNINNTLQTLQNSGFYTIALDLNAQSRKISNITNENKKIAFVMGSEGYGIRQSIRDTCHETLQIQINPDSDSLNVSNAAAIMMYEIFNS</sequence>
<dbReference type="SMART" id="SM00967">
    <property type="entry name" value="SpoU_sub_bind"/>
    <property type="match status" value="1"/>
</dbReference>
<evidence type="ECO:0000256" key="1">
    <source>
        <dbReference type="ARBA" id="ARBA00022603"/>
    </source>
</evidence>
<dbReference type="RefSeq" id="WP_146820911.1">
    <property type="nucleotide sequence ID" value="NZ_CP029077.1"/>
</dbReference>
<dbReference type="GO" id="GO:0005829">
    <property type="term" value="C:cytosol"/>
    <property type="evidence" value="ECO:0007669"/>
    <property type="project" value="TreeGrafter"/>
</dbReference>
<evidence type="ECO:0000313" key="5">
    <source>
        <dbReference type="Proteomes" id="UP000321934"/>
    </source>
</evidence>
<dbReference type="SUPFAM" id="SSF75217">
    <property type="entry name" value="alpha/beta knot"/>
    <property type="match status" value="1"/>
</dbReference>